<dbReference type="CDD" id="cd12797">
    <property type="entry name" value="M23_peptidase"/>
    <property type="match status" value="1"/>
</dbReference>
<sequence length="260" mass="29550">MKKNLSEIRNNIAKRKKQKHKFTTAKAPKIPHDDSLFHKVPVEDEERHGHVPTMPSWQRRQQDTPLLRSFLMKSIIATALFFGSVVTLSSNHQWLQQPKQWTSQALTEEFPFATVNAWYQAKFGAPFAVSSNQNVQNSDQVQALPVNGQIRQTFGENGRGVRISTQEESDVIAIKAGTVLFAGNDRETGKTVIVQHQDRSKSVYGHLTDIQVHSYQSIRANQTIGTFAPDEEAEETMYFAIEKNQQFIDPIRVMQVDDQS</sequence>
<keyword evidence="1" id="KW-1133">Transmembrane helix</keyword>
<dbReference type="Gene3D" id="2.70.70.10">
    <property type="entry name" value="Glucose Permease (Domain IIA)"/>
    <property type="match status" value="1"/>
</dbReference>
<dbReference type="PANTHER" id="PTHR21666:SF274">
    <property type="entry name" value="STAGE IV SPORULATION PROTEIN FA"/>
    <property type="match status" value="1"/>
</dbReference>
<evidence type="ECO:0000313" key="4">
    <source>
        <dbReference type="Proteomes" id="UP000012283"/>
    </source>
</evidence>
<dbReference type="AlphaFoldDB" id="N4WY13"/>
<keyword evidence="1" id="KW-0812">Transmembrane</keyword>
<name>N4WY13_9BACI</name>
<dbReference type="STRING" id="1308866.J416_02841"/>
<protein>
    <submittedName>
        <fullName evidence="3">Stage IV sporulation protein FA</fullName>
    </submittedName>
</protein>
<dbReference type="PATRIC" id="fig|1308866.3.peg.577"/>
<evidence type="ECO:0000256" key="1">
    <source>
        <dbReference type="SAM" id="Phobius"/>
    </source>
</evidence>
<dbReference type="EMBL" id="APML01000010">
    <property type="protein sequence ID" value="ENH97956.1"/>
    <property type="molecule type" value="Genomic_DNA"/>
</dbReference>
<dbReference type="InterPro" id="IPR011055">
    <property type="entry name" value="Dup_hybrid_motif"/>
</dbReference>
<evidence type="ECO:0000259" key="2">
    <source>
        <dbReference type="Pfam" id="PF01551"/>
    </source>
</evidence>
<comment type="caution">
    <text evidence="3">The sequence shown here is derived from an EMBL/GenBank/DDBJ whole genome shotgun (WGS) entry which is preliminary data.</text>
</comment>
<dbReference type="InterPro" id="IPR050570">
    <property type="entry name" value="Cell_wall_metabolism_enzyme"/>
</dbReference>
<dbReference type="SUPFAM" id="SSF51261">
    <property type="entry name" value="Duplicated hybrid motif"/>
    <property type="match status" value="1"/>
</dbReference>
<dbReference type="InterPro" id="IPR016047">
    <property type="entry name" value="M23ase_b-sheet_dom"/>
</dbReference>
<dbReference type="GO" id="GO:0004222">
    <property type="term" value="F:metalloendopeptidase activity"/>
    <property type="evidence" value="ECO:0007669"/>
    <property type="project" value="TreeGrafter"/>
</dbReference>
<dbReference type="eggNOG" id="COG4942">
    <property type="taxonomic scope" value="Bacteria"/>
</dbReference>
<accession>N4WY13</accession>
<gene>
    <name evidence="3" type="ORF">J416_02841</name>
</gene>
<organism evidence="3 4">
    <name type="scientific">Gracilibacillus halophilus YIM-C55.5</name>
    <dbReference type="NCBI Taxonomy" id="1308866"/>
    <lineage>
        <taxon>Bacteria</taxon>
        <taxon>Bacillati</taxon>
        <taxon>Bacillota</taxon>
        <taxon>Bacilli</taxon>
        <taxon>Bacillales</taxon>
        <taxon>Bacillaceae</taxon>
        <taxon>Gracilibacillus</taxon>
    </lineage>
</organism>
<feature type="transmembrane region" description="Helical" evidence="1">
    <location>
        <begin position="70"/>
        <end position="89"/>
    </location>
</feature>
<keyword evidence="4" id="KW-1185">Reference proteome</keyword>
<dbReference type="OrthoDB" id="2986589at2"/>
<feature type="domain" description="M23ase beta-sheet core" evidence="2">
    <location>
        <begin position="159"/>
        <end position="250"/>
    </location>
</feature>
<reference evidence="3 4" key="1">
    <citation type="submission" date="2013-03" db="EMBL/GenBank/DDBJ databases">
        <title>Draft genome sequence of Gracibacillus halophilus YIM-C55.5, a moderately halophilic and thermophilic organism from the Xiaochaidamu salt lake.</title>
        <authorList>
            <person name="Sugumar T."/>
            <person name="Polireddy D.R."/>
            <person name="Antony A."/>
            <person name="Madhava Y.R."/>
            <person name="Sivakumar N."/>
        </authorList>
    </citation>
    <scope>NUCLEOTIDE SEQUENCE [LARGE SCALE GENOMIC DNA]</scope>
    <source>
        <strain evidence="3 4">YIM-C55.5</strain>
    </source>
</reference>
<dbReference type="Pfam" id="PF01551">
    <property type="entry name" value="Peptidase_M23"/>
    <property type="match status" value="1"/>
</dbReference>
<proteinExistence type="predicted"/>
<dbReference type="Proteomes" id="UP000012283">
    <property type="component" value="Unassembled WGS sequence"/>
</dbReference>
<keyword evidence="1" id="KW-0472">Membrane</keyword>
<evidence type="ECO:0000313" key="3">
    <source>
        <dbReference type="EMBL" id="ENH97956.1"/>
    </source>
</evidence>
<dbReference type="RefSeq" id="WP_003464256.1">
    <property type="nucleotide sequence ID" value="NZ_APML01000010.1"/>
</dbReference>
<dbReference type="PANTHER" id="PTHR21666">
    <property type="entry name" value="PEPTIDASE-RELATED"/>
    <property type="match status" value="1"/>
</dbReference>